<organism evidence="1 2">
    <name type="scientific">Caldifermentibacillus hisashii</name>
    <dbReference type="NCBI Taxonomy" id="996558"/>
    <lineage>
        <taxon>Bacteria</taxon>
        <taxon>Bacillati</taxon>
        <taxon>Bacillota</taxon>
        <taxon>Bacilli</taxon>
        <taxon>Bacillales</taxon>
        <taxon>Bacillaceae</taxon>
        <taxon>Caldifermentibacillus</taxon>
    </lineage>
</organism>
<name>A0ABU9K3B3_9BACI</name>
<keyword evidence="2" id="KW-1185">Reference proteome</keyword>
<evidence type="ECO:0000313" key="1">
    <source>
        <dbReference type="EMBL" id="MEL3959588.1"/>
    </source>
</evidence>
<proteinExistence type="predicted"/>
<reference evidence="1 2" key="1">
    <citation type="submission" date="2024-03" db="EMBL/GenBank/DDBJ databases">
        <title>Bacilli Hybrid Assemblies.</title>
        <authorList>
            <person name="Kovac J."/>
        </authorList>
    </citation>
    <scope>NUCLEOTIDE SEQUENCE [LARGE SCALE GENOMIC DNA]</scope>
    <source>
        <strain evidence="1 2">FSL M8-0022</strain>
    </source>
</reference>
<accession>A0ABU9K3B3</accession>
<dbReference type="RefSeq" id="WP_227092918.1">
    <property type="nucleotide sequence ID" value="NZ_JAROAQ010000021.1"/>
</dbReference>
<evidence type="ECO:0000313" key="2">
    <source>
        <dbReference type="Proteomes" id="UP001459714"/>
    </source>
</evidence>
<comment type="caution">
    <text evidence="1">The sequence shown here is derived from an EMBL/GenBank/DDBJ whole genome shotgun (WGS) entry which is preliminary data.</text>
</comment>
<protein>
    <submittedName>
        <fullName evidence="1">Uncharacterized protein</fullName>
    </submittedName>
</protein>
<dbReference type="EMBL" id="JBBYAK010000003">
    <property type="protein sequence ID" value="MEL3959588.1"/>
    <property type="molecule type" value="Genomic_DNA"/>
</dbReference>
<dbReference type="Proteomes" id="UP001459714">
    <property type="component" value="Unassembled WGS sequence"/>
</dbReference>
<sequence length="76" mass="8948">MKIDTSIKYYVFQAELTDLDGSPTGESFKFCCSNVRWATLKLEIEESWLVVKSSVKKLFETTDRNEARRLSDYHEY</sequence>
<gene>
    <name evidence="1" type="ORF">NST17_20765</name>
</gene>